<feature type="region of interest" description="Disordered" evidence="1">
    <location>
        <begin position="241"/>
        <end position="260"/>
    </location>
</feature>
<gene>
    <name evidence="5" type="ordered locus">Mpal_0991</name>
</gene>
<dbReference type="Gene3D" id="3.40.50.1110">
    <property type="entry name" value="SGNH hydrolase"/>
    <property type="match status" value="1"/>
</dbReference>
<keyword evidence="6" id="KW-1185">Reference proteome</keyword>
<feature type="compositionally biased region" description="Basic and acidic residues" evidence="1">
    <location>
        <begin position="806"/>
        <end position="828"/>
    </location>
</feature>
<dbReference type="PANTHER" id="PTHR30383:SF2">
    <property type="entry name" value="CELLULOSE-BINDING PROTEIN"/>
    <property type="match status" value="1"/>
</dbReference>
<dbReference type="HOGENOM" id="CLU_342158_0_0_2"/>
<dbReference type="KEGG" id="mpl:Mpal_0991"/>
<feature type="transmembrane region" description="Helical" evidence="2">
    <location>
        <begin position="628"/>
        <end position="649"/>
    </location>
</feature>
<dbReference type="STRING" id="521011.Mpal_0991"/>
<dbReference type="PANTHER" id="PTHR30383">
    <property type="entry name" value="THIOESTERASE 1/PROTEASE 1/LYSOPHOSPHOLIPASE L1"/>
    <property type="match status" value="1"/>
</dbReference>
<sequence precursor="true">MKQKTLALLLMIALVFCLGLAFTPAVTATVKIMPLGDSLTKGLTDTTEAASHPTYRYWLWNELKSAGYDVDFVGSWTDPNFNLDFDQDNEGHGGYTTSGILDGVDGDTQGHLSDWLTHYTPDVALVMLGTNDVLNDVPTQHSIYSLGRIIDTIRQKNPNVRILLAQIPPTAVSRDNLLALNAAIPVLAAQKSTAQSPITVVDMYTGFDGIADTQSAGVHPDESGEKKIAAKWYAALTQVLSTPTPTPTPTPSPTPSPVTTQVQTQTTQYQSPTFVQGKQLTTNYQPGTASVSTPQVLPSSAPVATSPIKLNTGLVNAASVQTAATSGVTATGVNVIRSAGSTVYAGEIGLNIVSTGVQNGYTLGCFNTGVDPQTGAPAQMMIVNDVTDFAVHPSAYPGIWYNLNSTPKTPVFTVAVPSLALTVMDVTANRPVQGDTVLKGRHISFVLTSNLEGFLTRQTGAQVAIKIESPTGSIFTSVIDTKGVATQLDPLTITSNSFLVSGTDGTAWDTGNSLYEPGEYQIWAETELDYHHHAYWSPEGIDTIGKTITTPLKFTLTPLDGSTLVPATTVDANAAIQTSAPTAVATALLVTSLTKKSTVTTNATTVQPVQSQQPVDASAADADQKHPWTGYLIYPLLVVFLIAAAGIIYQTRGKTNSKGQPHRPQHGVAREVRPSGLVIGEGVSLSPRTLIALDKVAAFDPQTGNVDTLAALLHQVEQDEWMQSRNQDYRLTQILNLSSVPSLPVPDSIAHWAEEIGYRVIAIDRSGDVLFYTPFIQEESYLRVMTMNELVERLQTPPASTPEQGDGMREENVEEKNEDGSRKYKDWL</sequence>
<feature type="domain" description="DUF3821" evidence="3">
    <location>
        <begin position="339"/>
        <end position="532"/>
    </location>
</feature>
<keyword evidence="2" id="KW-0472">Membrane</keyword>
<dbReference type="RefSeq" id="WP_012617661.1">
    <property type="nucleotide sequence ID" value="NC_011832.1"/>
</dbReference>
<evidence type="ECO:0000256" key="2">
    <source>
        <dbReference type="SAM" id="Phobius"/>
    </source>
</evidence>
<protein>
    <submittedName>
        <fullName evidence="5">Lipolytic protein G-D-S-L family</fullName>
    </submittedName>
</protein>
<evidence type="ECO:0000256" key="1">
    <source>
        <dbReference type="SAM" id="MobiDB-lite"/>
    </source>
</evidence>
<dbReference type="eggNOG" id="arCOG08219">
    <property type="taxonomic scope" value="Archaea"/>
</dbReference>
<evidence type="ECO:0000313" key="6">
    <source>
        <dbReference type="Proteomes" id="UP000002457"/>
    </source>
</evidence>
<dbReference type="CDD" id="cd01833">
    <property type="entry name" value="XynB_like"/>
    <property type="match status" value="1"/>
</dbReference>
<name>B8GGT7_METPE</name>
<dbReference type="AlphaFoldDB" id="B8GGT7"/>
<dbReference type="EMBL" id="CP001338">
    <property type="protein sequence ID" value="ACL16342.1"/>
    <property type="molecule type" value="Genomic_DNA"/>
</dbReference>
<proteinExistence type="predicted"/>
<evidence type="ECO:0000259" key="3">
    <source>
        <dbReference type="Pfam" id="PF12863"/>
    </source>
</evidence>
<reference evidence="5 6" key="1">
    <citation type="journal article" date="2015" name="Genome Announc.">
        <title>Complete Genome Sequence of Methanosphaerula palustris E1-9CT, a Hydrogenotrophic Methanogen Isolated from a Minerotrophic Fen Peatland.</title>
        <authorList>
            <person name="Cadillo-Quiroz H."/>
            <person name="Browne P."/>
            <person name="Kyrpides N."/>
            <person name="Woyke T."/>
            <person name="Goodwin L."/>
            <person name="Detter C."/>
            <person name="Yavitt J.B."/>
            <person name="Zinder S.H."/>
        </authorList>
    </citation>
    <scope>NUCLEOTIDE SEQUENCE [LARGE SCALE GENOMIC DNA]</scope>
    <source>
        <strain evidence="6">ATCC BAA-1556 / DSM 19958 / E1-9c</strain>
    </source>
</reference>
<dbReference type="InterPro" id="IPR013830">
    <property type="entry name" value="SGNH_hydro"/>
</dbReference>
<dbReference type="InterPro" id="IPR024277">
    <property type="entry name" value="DUF3821"/>
</dbReference>
<keyword evidence="2" id="KW-0812">Transmembrane</keyword>
<organism evidence="5 6">
    <name type="scientific">Methanosphaerula palustris (strain ATCC BAA-1556 / DSM 19958 / E1-9c)</name>
    <dbReference type="NCBI Taxonomy" id="521011"/>
    <lineage>
        <taxon>Archaea</taxon>
        <taxon>Methanobacteriati</taxon>
        <taxon>Methanobacteriota</taxon>
        <taxon>Stenosarchaea group</taxon>
        <taxon>Methanomicrobia</taxon>
        <taxon>Methanomicrobiales</taxon>
        <taxon>Methanoregulaceae</taxon>
        <taxon>Methanosphaerula</taxon>
    </lineage>
</organism>
<feature type="region of interest" description="Disordered" evidence="1">
    <location>
        <begin position="795"/>
        <end position="828"/>
    </location>
</feature>
<dbReference type="SUPFAM" id="SSF52266">
    <property type="entry name" value="SGNH hydrolase"/>
    <property type="match status" value="1"/>
</dbReference>
<dbReference type="Proteomes" id="UP000002457">
    <property type="component" value="Chromosome"/>
</dbReference>
<feature type="domain" description="SGNH hydrolase-type esterase" evidence="4">
    <location>
        <begin position="35"/>
        <end position="226"/>
    </location>
</feature>
<dbReference type="GeneID" id="25394123"/>
<dbReference type="GO" id="GO:0004622">
    <property type="term" value="F:phosphatidylcholine lysophospholipase activity"/>
    <property type="evidence" value="ECO:0007669"/>
    <property type="project" value="TreeGrafter"/>
</dbReference>
<dbReference type="Pfam" id="PF12863">
    <property type="entry name" value="DUF3821"/>
    <property type="match status" value="1"/>
</dbReference>
<evidence type="ECO:0000259" key="4">
    <source>
        <dbReference type="Pfam" id="PF13472"/>
    </source>
</evidence>
<feature type="compositionally biased region" description="Pro residues" evidence="1">
    <location>
        <begin position="244"/>
        <end position="256"/>
    </location>
</feature>
<dbReference type="Pfam" id="PF13472">
    <property type="entry name" value="Lipase_GDSL_2"/>
    <property type="match status" value="1"/>
</dbReference>
<accession>B8GGT7</accession>
<keyword evidence="2" id="KW-1133">Transmembrane helix</keyword>
<evidence type="ECO:0000313" key="5">
    <source>
        <dbReference type="EMBL" id="ACL16342.1"/>
    </source>
</evidence>
<dbReference type="InterPro" id="IPR051532">
    <property type="entry name" value="Ester_Hydrolysis_Enzymes"/>
</dbReference>
<dbReference type="InterPro" id="IPR036514">
    <property type="entry name" value="SGNH_hydro_sf"/>
</dbReference>